<dbReference type="AlphaFoldDB" id="A0A5B8R3R7"/>
<protein>
    <recommendedName>
        <fullName evidence="3">DNA-binding protein</fullName>
    </recommendedName>
</protein>
<name>A0A5B8R3R7_9GAMM</name>
<dbReference type="EMBL" id="CP031775">
    <property type="protein sequence ID" value="QDZ92899.1"/>
    <property type="molecule type" value="Genomic_DNA"/>
</dbReference>
<feature type="coiled-coil region" evidence="1">
    <location>
        <begin position="327"/>
        <end position="354"/>
    </location>
</feature>
<keyword evidence="1" id="KW-0175">Coiled coil</keyword>
<reference evidence="2" key="1">
    <citation type="journal article" date="2019" name="Ecotoxicol. Environ. Saf.">
        <title>Microbial characterization of heavy metal resistant bacterial strains isolated from an electroplating wastewater treatment plant.</title>
        <authorList>
            <person name="Cai X."/>
            <person name="Zheng X."/>
            <person name="Zhang D."/>
            <person name="Iqbal W."/>
            <person name="Liu C."/>
            <person name="Yang B."/>
            <person name="Zhao X."/>
            <person name="Lu X."/>
            <person name="Mao Y."/>
        </authorList>
    </citation>
    <scope>NUCLEOTIDE SEQUENCE [LARGE SCALE GENOMIC DNA]</scope>
    <source>
        <strain evidence="2">Ni1-3</strain>
    </source>
</reference>
<evidence type="ECO:0000256" key="1">
    <source>
        <dbReference type="SAM" id="Coils"/>
    </source>
</evidence>
<dbReference type="RefSeq" id="WP_140907554.1">
    <property type="nucleotide sequence ID" value="NZ_CP076856.1"/>
</dbReference>
<feature type="coiled-coil region" evidence="1">
    <location>
        <begin position="81"/>
        <end position="239"/>
    </location>
</feature>
<evidence type="ECO:0000313" key="2">
    <source>
        <dbReference type="EMBL" id="QDZ92899.1"/>
    </source>
</evidence>
<feature type="coiled-coil region" evidence="1">
    <location>
        <begin position="268"/>
        <end position="302"/>
    </location>
</feature>
<organism evidence="2">
    <name type="scientific">Shewanella decolorationis</name>
    <dbReference type="NCBI Taxonomy" id="256839"/>
    <lineage>
        <taxon>Bacteria</taxon>
        <taxon>Pseudomonadati</taxon>
        <taxon>Pseudomonadota</taxon>
        <taxon>Gammaproteobacteria</taxon>
        <taxon>Alteromonadales</taxon>
        <taxon>Shewanellaceae</taxon>
        <taxon>Shewanella</taxon>
    </lineage>
</organism>
<gene>
    <name evidence="2" type="ORF">D0436_21935</name>
</gene>
<dbReference type="Gene3D" id="1.10.287.1490">
    <property type="match status" value="1"/>
</dbReference>
<accession>A0A5B8R3R7</accession>
<evidence type="ECO:0008006" key="3">
    <source>
        <dbReference type="Google" id="ProtNLM"/>
    </source>
</evidence>
<sequence length="368" mass="40779">MEQLAVKPKATLEEVTKLANEMLKNGVEPTTRNLSVHLQGRTSSIQGFLIEYKNNLEHRKNAIAEEVGSLAVAKLLSQELLLMIDRRNESLTEQVAQLTRNLDETLSLLSDSEDKLESVLNTTAAQVAEIETSTAAKVEKAQSAVSLIEQQLRELKATSEKAIDDARNHAKAEVLKAEALVDAANGRVAQAETELRASREQIKLLSIDFAKRELEQRELEQAKATIATLQATLSKQQDQISYTTANLERLTQDRTELKATEAKLGKTAENLTATLVSVRNELADSRAKLAEVNAEKLAFERDTQRLNTDLNSYRQQANQLGSVQAELISVEKQLNQVKLDLSQSEREREILSQALAANRVAGSQTEKK</sequence>
<proteinExistence type="predicted"/>